<dbReference type="Proteomes" id="UP000016600">
    <property type="component" value="Unassembled WGS sequence"/>
</dbReference>
<reference evidence="2 3" key="1">
    <citation type="submission" date="2013-08" db="EMBL/GenBank/DDBJ databases">
        <authorList>
            <person name="Durkin A.S."/>
            <person name="Haft D.R."/>
            <person name="McCorrison J."/>
            <person name="Torralba M."/>
            <person name="Gillis M."/>
            <person name="Haft D.H."/>
            <person name="Methe B."/>
            <person name="Sutton G."/>
            <person name="Nelson K.E."/>
        </authorList>
    </citation>
    <scope>NUCLEOTIDE SEQUENCE [LARGE SCALE GENOMIC DNA]</scope>
    <source>
        <strain evidence="2 3">F0068</strain>
    </source>
</reference>
<dbReference type="AlphaFoldDB" id="U2LIE4"/>
<sequence length="220" mass="24124">MYVMLLVSVVGLRAQITFGQTNLPEETPSNVPDELSHTVRPFVKVGVVTSDYVGKYIGGVKSRWGWMAEAGLGIPLKNPSVSFQPSLRLISKGAKVPWNEKDKANSTVEQVCVEVPLNFFYTFPLPHHSQVSFGTGLFVSVGVAGDVTYQGQTADIYDSGGLGLRRADVGIDIEMSFKYRKLLVSMGAETGFIPIHSDTREMSPFPRNRSFYLSAGVALW</sequence>
<dbReference type="Pfam" id="PF13568">
    <property type="entry name" value="OMP_b-brl_2"/>
    <property type="match status" value="1"/>
</dbReference>
<proteinExistence type="predicted"/>
<gene>
    <name evidence="2" type="ORF">HMPREF1218_1041</name>
</gene>
<evidence type="ECO:0000313" key="3">
    <source>
        <dbReference type="Proteomes" id="UP000016600"/>
    </source>
</evidence>
<evidence type="ECO:0000313" key="2">
    <source>
        <dbReference type="EMBL" id="ERK04223.1"/>
    </source>
</evidence>
<protein>
    <submittedName>
        <fullName evidence="2">Outer membrane protein beta-barrel domain protein</fullName>
    </submittedName>
</protein>
<dbReference type="PATRIC" id="fig|1081904.3.peg.72"/>
<dbReference type="EMBL" id="AWET01000004">
    <property type="protein sequence ID" value="ERK04223.1"/>
    <property type="molecule type" value="Genomic_DNA"/>
</dbReference>
<comment type="caution">
    <text evidence="2">The sequence shown here is derived from an EMBL/GenBank/DDBJ whole genome shotgun (WGS) entry which is preliminary data.</text>
</comment>
<evidence type="ECO:0000259" key="1">
    <source>
        <dbReference type="Pfam" id="PF13568"/>
    </source>
</evidence>
<name>U2LIE4_9BACT</name>
<accession>U2LIE4</accession>
<organism evidence="2 3">
    <name type="scientific">Hoylesella pleuritidis F0068</name>
    <dbReference type="NCBI Taxonomy" id="1081904"/>
    <lineage>
        <taxon>Bacteria</taxon>
        <taxon>Pseudomonadati</taxon>
        <taxon>Bacteroidota</taxon>
        <taxon>Bacteroidia</taxon>
        <taxon>Bacteroidales</taxon>
        <taxon>Prevotellaceae</taxon>
        <taxon>Hoylesella</taxon>
    </lineage>
</organism>
<keyword evidence="3" id="KW-1185">Reference proteome</keyword>
<dbReference type="InterPro" id="IPR025665">
    <property type="entry name" value="Beta-barrel_OMP_2"/>
</dbReference>
<feature type="domain" description="Outer membrane protein beta-barrel" evidence="1">
    <location>
        <begin position="44"/>
        <end position="196"/>
    </location>
</feature>